<evidence type="ECO:0000313" key="14">
    <source>
        <dbReference type="Proteomes" id="UP000030765"/>
    </source>
</evidence>
<dbReference type="PANTHER" id="PTHR24381:SF393">
    <property type="entry name" value="CHROMATIN-LINKED ADAPTOR FOR MSL PROTEINS, ISOFORM B"/>
    <property type="match status" value="1"/>
</dbReference>
<evidence type="ECO:0000256" key="7">
    <source>
        <dbReference type="PROSITE-ProRule" id="PRU00042"/>
    </source>
</evidence>
<feature type="binding site" evidence="8">
    <location>
        <position position="27"/>
    </location>
    <ligand>
        <name>Zn(2+)</name>
        <dbReference type="ChEBI" id="CHEBI:29105"/>
    </ligand>
</feature>
<dbReference type="EMBL" id="ATLV01000457">
    <property type="status" value="NOT_ANNOTATED_CDS"/>
    <property type="molecule type" value="Genomic_DNA"/>
</dbReference>
<evidence type="ECO:0000313" key="13">
    <source>
        <dbReference type="EnsemblMetazoa" id="ASIC000101-PA"/>
    </source>
</evidence>
<dbReference type="EnsemblMetazoa" id="ASIC000101-RA">
    <property type="protein sequence ID" value="ASIC000101-PA"/>
    <property type="gene ID" value="ASIC000101"/>
</dbReference>
<evidence type="ECO:0000259" key="10">
    <source>
        <dbReference type="PROSITE" id="PS50157"/>
    </source>
</evidence>
<evidence type="ECO:0000256" key="5">
    <source>
        <dbReference type="ARBA" id="ARBA00022833"/>
    </source>
</evidence>
<evidence type="ECO:0000256" key="9">
    <source>
        <dbReference type="SAM" id="MobiDB-lite"/>
    </source>
</evidence>
<keyword evidence="2 8" id="KW-0479">Metal-binding</keyword>
<dbReference type="SUPFAM" id="SSF57716">
    <property type="entry name" value="Glucocorticoid receptor-like (DNA-binding domain)"/>
    <property type="match status" value="1"/>
</dbReference>
<feature type="region of interest" description="Disordered" evidence="9">
    <location>
        <begin position="263"/>
        <end position="285"/>
    </location>
</feature>
<dbReference type="STRING" id="74873.A0A084V9V2"/>
<accession>A0A084V9V2</accession>
<feature type="domain" description="C2H2-type" evidence="10">
    <location>
        <begin position="397"/>
        <end position="424"/>
    </location>
</feature>
<feature type="domain" description="C2H2-type" evidence="10">
    <location>
        <begin position="494"/>
        <end position="523"/>
    </location>
</feature>
<dbReference type="Proteomes" id="UP000030765">
    <property type="component" value="Unassembled WGS sequence"/>
</dbReference>
<dbReference type="OrthoDB" id="7729869at2759"/>
<dbReference type="Gene3D" id="3.30.160.60">
    <property type="entry name" value="Classic Zinc Finger"/>
    <property type="match status" value="5"/>
</dbReference>
<evidence type="ECO:0000313" key="12">
    <source>
        <dbReference type="EMBL" id="KFB34746.1"/>
    </source>
</evidence>
<dbReference type="InterPro" id="IPR012934">
    <property type="entry name" value="Znf_AD"/>
</dbReference>
<dbReference type="PANTHER" id="PTHR24381">
    <property type="entry name" value="ZINC FINGER PROTEIN"/>
    <property type="match status" value="1"/>
</dbReference>
<feature type="compositionally biased region" description="Basic and acidic residues" evidence="9">
    <location>
        <begin position="273"/>
        <end position="285"/>
    </location>
</feature>
<keyword evidence="5 8" id="KW-0862">Zinc</keyword>
<feature type="binding site" evidence="8">
    <location>
        <position position="87"/>
    </location>
    <ligand>
        <name>Zn(2+)</name>
        <dbReference type="ChEBI" id="CHEBI:29105"/>
    </ligand>
</feature>
<dbReference type="GO" id="GO:0000981">
    <property type="term" value="F:DNA-binding transcription factor activity, RNA polymerase II-specific"/>
    <property type="evidence" value="ECO:0007669"/>
    <property type="project" value="TreeGrafter"/>
</dbReference>
<dbReference type="PROSITE" id="PS00028">
    <property type="entry name" value="ZINC_FINGER_C2H2_1"/>
    <property type="match status" value="5"/>
</dbReference>
<evidence type="ECO:0000256" key="8">
    <source>
        <dbReference type="PROSITE-ProRule" id="PRU01263"/>
    </source>
</evidence>
<dbReference type="FunFam" id="3.30.160.60:FF:000446">
    <property type="entry name" value="Zinc finger protein"/>
    <property type="match status" value="1"/>
</dbReference>
<feature type="binding site" evidence="8">
    <location>
        <position position="84"/>
    </location>
    <ligand>
        <name>Zn(2+)</name>
        <dbReference type="ChEBI" id="CHEBI:29105"/>
    </ligand>
</feature>
<dbReference type="AlphaFoldDB" id="A0A084V9V2"/>
<evidence type="ECO:0000256" key="3">
    <source>
        <dbReference type="ARBA" id="ARBA00022737"/>
    </source>
</evidence>
<dbReference type="VEuPathDB" id="VectorBase:ASIS022780"/>
<dbReference type="OMA" id="RICITIN"/>
<keyword evidence="4 7" id="KW-0863">Zinc-finger</keyword>
<dbReference type="GO" id="GO:0000977">
    <property type="term" value="F:RNA polymerase II transcription regulatory region sequence-specific DNA binding"/>
    <property type="evidence" value="ECO:0007669"/>
    <property type="project" value="TreeGrafter"/>
</dbReference>
<dbReference type="GO" id="GO:0005634">
    <property type="term" value="C:nucleus"/>
    <property type="evidence" value="ECO:0007669"/>
    <property type="project" value="UniProtKB-SubCell"/>
</dbReference>
<evidence type="ECO:0000256" key="6">
    <source>
        <dbReference type="ARBA" id="ARBA00023242"/>
    </source>
</evidence>
<dbReference type="Pfam" id="PF07776">
    <property type="entry name" value="zf-AD"/>
    <property type="match status" value="1"/>
</dbReference>
<keyword evidence="14" id="KW-1185">Reference proteome</keyword>
<dbReference type="GO" id="GO:0008270">
    <property type="term" value="F:zinc ion binding"/>
    <property type="evidence" value="ECO:0007669"/>
    <property type="project" value="UniProtKB-UniRule"/>
</dbReference>
<dbReference type="SUPFAM" id="SSF57667">
    <property type="entry name" value="beta-beta-alpha zinc fingers"/>
    <property type="match status" value="3"/>
</dbReference>
<evidence type="ECO:0000256" key="2">
    <source>
        <dbReference type="ARBA" id="ARBA00022723"/>
    </source>
</evidence>
<sequence>MVDEAQTTGEIMDEEYNETKFPTSPFCRICITINDVNYYIHQIVGEDGVASISLHRKLAKLFPAMFNDEQVHNDEINSWPSRVCQECKQMISNAYHLYELCVTSADRLKKLLAVEEVVLDETEKKMNIEVEEENQLVTPDEVLIKIRSGTNSTPGDEEAAGRRTSLRRNRTKKNVRTKAAIQQSAIKQESSHKKPLRKFTVGVKALKTKESLEIPTKNDPVDMVNNLNEAQIPPDDSTAIKIEEEDGQLSAPATNVTPVPKVTEKNRRTRTRASREGTRKEDMQTKAAIRNKEKIKEHLGDAREPETKIDLYRCQLCEGPTYTSPTELTDHLKQQHADQISCCDQCPKVFMSEQAFQHHQYCHAIGRSHFCMFCDKGFVTEDLLKGHVRTHTHRTDYLCFLCGKEFSNSSNLRQHVKRHYGEKPFTCDQCPMRFSTKGARFFSCEVCKMSDHVKRHMRTHTGEKPYKCGCCGRAFAQSNDMVKHMRTHLGDNAYHCDRCDASYRLLSELRNHYKEHYQPGDNPIGSSSVEEEKEIRFTSMNILNRLFDKKLE</sequence>
<keyword evidence="6" id="KW-0539">Nucleus</keyword>
<feature type="binding site" evidence="8">
    <location>
        <position position="30"/>
    </location>
    <ligand>
        <name>Zn(2+)</name>
        <dbReference type="ChEBI" id="CHEBI:29105"/>
    </ligand>
</feature>
<dbReference type="PROSITE" id="PS51915">
    <property type="entry name" value="ZAD"/>
    <property type="match status" value="1"/>
</dbReference>
<dbReference type="EMBL" id="KE523882">
    <property type="protein sequence ID" value="KFB34746.1"/>
    <property type="molecule type" value="Genomic_DNA"/>
</dbReference>
<evidence type="ECO:0000259" key="11">
    <source>
        <dbReference type="PROSITE" id="PS51915"/>
    </source>
</evidence>
<dbReference type="InterPro" id="IPR036236">
    <property type="entry name" value="Znf_C2H2_sf"/>
</dbReference>
<evidence type="ECO:0000256" key="4">
    <source>
        <dbReference type="ARBA" id="ARBA00022771"/>
    </source>
</evidence>
<dbReference type="VEuPathDB" id="VectorBase:ASIC000101"/>
<comment type="subcellular location">
    <subcellularLocation>
        <location evidence="1">Nucleus</location>
    </subcellularLocation>
</comment>
<proteinExistence type="predicted"/>
<dbReference type="SMART" id="SM00868">
    <property type="entry name" value="zf-AD"/>
    <property type="match status" value="1"/>
</dbReference>
<dbReference type="PROSITE" id="PS50157">
    <property type="entry name" value="ZINC_FINGER_C2H2_2"/>
    <property type="match status" value="4"/>
</dbReference>
<organism evidence="12">
    <name type="scientific">Anopheles sinensis</name>
    <name type="common">Mosquito</name>
    <dbReference type="NCBI Taxonomy" id="74873"/>
    <lineage>
        <taxon>Eukaryota</taxon>
        <taxon>Metazoa</taxon>
        <taxon>Ecdysozoa</taxon>
        <taxon>Arthropoda</taxon>
        <taxon>Hexapoda</taxon>
        <taxon>Insecta</taxon>
        <taxon>Pterygota</taxon>
        <taxon>Neoptera</taxon>
        <taxon>Endopterygota</taxon>
        <taxon>Diptera</taxon>
        <taxon>Nematocera</taxon>
        <taxon>Culicoidea</taxon>
        <taxon>Culicidae</taxon>
        <taxon>Anophelinae</taxon>
        <taxon>Anopheles</taxon>
    </lineage>
</organism>
<feature type="domain" description="C2H2-type" evidence="10">
    <location>
        <begin position="369"/>
        <end position="396"/>
    </location>
</feature>
<protein>
    <submittedName>
        <fullName evidence="12">AGAP010979-PA-like protein</fullName>
    </submittedName>
</protein>
<reference evidence="12 14" key="1">
    <citation type="journal article" date="2014" name="BMC Genomics">
        <title>Genome sequence of Anopheles sinensis provides insight into genetics basis of mosquito competence for malaria parasites.</title>
        <authorList>
            <person name="Zhou D."/>
            <person name="Zhang D."/>
            <person name="Ding G."/>
            <person name="Shi L."/>
            <person name="Hou Q."/>
            <person name="Ye Y."/>
            <person name="Xu Y."/>
            <person name="Zhou H."/>
            <person name="Xiong C."/>
            <person name="Li S."/>
            <person name="Yu J."/>
            <person name="Hong S."/>
            <person name="Yu X."/>
            <person name="Zou P."/>
            <person name="Chen C."/>
            <person name="Chang X."/>
            <person name="Wang W."/>
            <person name="Lv Y."/>
            <person name="Sun Y."/>
            <person name="Ma L."/>
            <person name="Shen B."/>
            <person name="Zhu C."/>
        </authorList>
    </citation>
    <scope>NUCLEOTIDE SEQUENCE [LARGE SCALE GENOMIC DNA]</scope>
</reference>
<gene>
    <name evidence="12" type="ORF">ZHAS_00000101</name>
</gene>
<dbReference type="Pfam" id="PF00096">
    <property type="entry name" value="zf-C2H2"/>
    <property type="match status" value="2"/>
</dbReference>
<reference evidence="13" key="2">
    <citation type="submission" date="2020-05" db="UniProtKB">
        <authorList>
            <consortium name="EnsemblMetazoa"/>
        </authorList>
    </citation>
    <scope>IDENTIFICATION</scope>
</reference>
<keyword evidence="3" id="KW-0677">Repeat</keyword>
<dbReference type="FunFam" id="3.30.160.60:FF:002343">
    <property type="entry name" value="Zinc finger protein 33A"/>
    <property type="match status" value="1"/>
</dbReference>
<dbReference type="InterPro" id="IPR013087">
    <property type="entry name" value="Znf_C2H2_type"/>
</dbReference>
<feature type="domain" description="ZAD" evidence="11">
    <location>
        <begin position="25"/>
        <end position="111"/>
    </location>
</feature>
<feature type="domain" description="C2H2-type" evidence="10">
    <location>
        <begin position="466"/>
        <end position="493"/>
    </location>
</feature>
<evidence type="ECO:0000256" key="1">
    <source>
        <dbReference type="ARBA" id="ARBA00004123"/>
    </source>
</evidence>
<dbReference type="SMART" id="SM00355">
    <property type="entry name" value="ZnF_C2H2"/>
    <property type="match status" value="7"/>
</dbReference>
<name>A0A084V9V2_ANOSI</name>